<evidence type="ECO:0008006" key="6">
    <source>
        <dbReference type="Google" id="ProtNLM"/>
    </source>
</evidence>
<proteinExistence type="predicted"/>
<keyword evidence="1" id="KW-0812">Transmembrane</keyword>
<dbReference type="Proteomes" id="UP000196759">
    <property type="component" value="Chromosome"/>
</dbReference>
<feature type="transmembrane region" description="Helical" evidence="1">
    <location>
        <begin position="15"/>
        <end position="39"/>
    </location>
</feature>
<evidence type="ECO:0000313" key="3">
    <source>
        <dbReference type="EMBL" id="ASC02548.1"/>
    </source>
</evidence>
<dbReference type="RefSeq" id="WP_023037983.1">
    <property type="nucleotide sequence ID" value="NZ_CP013121.1"/>
</dbReference>
<sequence>MSYDFRYSKLAPNSILGFLFILIFVLVGLVISIIILFYIINYKILETKEATFWKEHQKLVFSSILWFPVMSVSLFSILGSISYRHLIDDKSGVLDISNNYAILYYKGEKIRLEKNNFSISSAEIYFFNARKRHYPVLYKYTIKVEDKTYKLYESMQEAYELTTSSQRRKGIYTEISLSVVMNKLKNLTNDKSN</sequence>
<feature type="transmembrane region" description="Helical" evidence="1">
    <location>
        <begin position="59"/>
        <end position="81"/>
    </location>
</feature>
<name>A0A0S1YU00_FUSNP</name>
<evidence type="ECO:0000313" key="5">
    <source>
        <dbReference type="Proteomes" id="UP000196759"/>
    </source>
</evidence>
<keyword evidence="1" id="KW-0472">Membrane</keyword>
<accession>A0A0S1YU00</accession>
<organism evidence="2 4">
    <name type="scientific">Fusobacterium nucleatum subsp. polymorphum</name>
    <name type="common">Fusobacterium polymorphum</name>
    <dbReference type="NCBI Taxonomy" id="76857"/>
    <lineage>
        <taxon>Bacteria</taxon>
        <taxon>Fusobacteriati</taxon>
        <taxon>Fusobacteriota</taxon>
        <taxon>Fusobacteriia</taxon>
        <taxon>Fusobacteriales</taxon>
        <taxon>Fusobacteriaceae</taxon>
        <taxon>Fusobacterium</taxon>
    </lineage>
</organism>
<dbReference type="AlphaFoldDB" id="A0A0S1YU00"/>
<evidence type="ECO:0000313" key="4">
    <source>
        <dbReference type="Proteomes" id="UP000067061"/>
    </source>
</evidence>
<protein>
    <recommendedName>
        <fullName evidence="6">Transmembrane protein</fullName>
    </recommendedName>
</protein>
<evidence type="ECO:0000256" key="1">
    <source>
        <dbReference type="SAM" id="Phobius"/>
    </source>
</evidence>
<gene>
    <name evidence="3" type="ORF">CBG50_04080</name>
    <name evidence="2" type="ORF">RO02_04345</name>
</gene>
<keyword evidence="1" id="KW-1133">Transmembrane helix</keyword>
<reference evidence="3 5" key="2">
    <citation type="submission" date="2017-06" db="EMBL/GenBank/DDBJ databases">
        <title>Draft genome sequence of Fusobacterium nucleatum subsp. polymorphum KCOM 1260 (=ChDC F218).</title>
        <authorList>
            <person name="Kook J.-K."/>
            <person name="Park S.-N."/>
            <person name="Lim Y.K."/>
            <person name="Roh H."/>
        </authorList>
    </citation>
    <scope>NUCLEOTIDE SEQUENCE [LARGE SCALE GENOMIC DNA]</scope>
    <source>
        <strain evidence="3">KCOM 1260</strain>
        <strain evidence="5">KCOM 1260 (ChDC F218)</strain>
    </source>
</reference>
<dbReference type="EMBL" id="CP021934">
    <property type="protein sequence ID" value="ASC02548.1"/>
    <property type="molecule type" value="Genomic_DNA"/>
</dbReference>
<keyword evidence="5" id="KW-1185">Reference proteome</keyword>
<reference evidence="2 4" key="1">
    <citation type="submission" date="2015-11" db="EMBL/GenBank/DDBJ databases">
        <authorList>
            <person name="Kook J.-K."/>
            <person name="Park S.-N."/>
            <person name="Lim Y.K."/>
            <person name="Jo E."/>
        </authorList>
    </citation>
    <scope>NUCLEOTIDE SEQUENCE [LARGE SCALE GENOMIC DNA]</scope>
    <source>
        <strain evidence="2 4">ChDC F306</strain>
    </source>
</reference>
<dbReference type="Proteomes" id="UP000067061">
    <property type="component" value="Chromosome"/>
</dbReference>
<dbReference type="EMBL" id="CP013121">
    <property type="protein sequence ID" value="ALM93876.1"/>
    <property type="molecule type" value="Genomic_DNA"/>
</dbReference>
<evidence type="ECO:0000313" key="2">
    <source>
        <dbReference type="EMBL" id="ALM93876.1"/>
    </source>
</evidence>